<sequence>MVGVLLFQQGKWVFQIHHRSWKYIFPGF</sequence>
<name>A0A7J8M7W7_9ROSI</name>
<dbReference type="EMBL" id="JABEZX010000007">
    <property type="protein sequence ID" value="MBA0560801.1"/>
    <property type="molecule type" value="Genomic_DNA"/>
</dbReference>
<proteinExistence type="predicted"/>
<evidence type="ECO:0000313" key="1">
    <source>
        <dbReference type="EMBL" id="MBA0560801.1"/>
    </source>
</evidence>
<dbReference type="Proteomes" id="UP000593572">
    <property type="component" value="Unassembled WGS sequence"/>
</dbReference>
<reference evidence="1 2" key="1">
    <citation type="journal article" date="2019" name="Genome Biol. Evol.">
        <title>Insights into the evolution of the New World diploid cottons (Gossypium, subgenus Houzingenia) based on genome sequencing.</title>
        <authorList>
            <person name="Grover C.E."/>
            <person name="Arick M.A. 2nd"/>
            <person name="Thrash A."/>
            <person name="Conover J.L."/>
            <person name="Sanders W.S."/>
            <person name="Peterson D.G."/>
            <person name="Frelichowski J.E."/>
            <person name="Scheffler J.A."/>
            <person name="Scheffler B.E."/>
            <person name="Wendel J.F."/>
        </authorList>
    </citation>
    <scope>NUCLEOTIDE SEQUENCE [LARGE SCALE GENOMIC DNA]</scope>
    <source>
        <strain evidence="1">157</strain>
        <tissue evidence="1">Leaf</tissue>
    </source>
</reference>
<protein>
    <submittedName>
        <fullName evidence="1">Uncharacterized protein</fullName>
    </submittedName>
</protein>
<evidence type="ECO:0000313" key="2">
    <source>
        <dbReference type="Proteomes" id="UP000593572"/>
    </source>
</evidence>
<accession>A0A7J8M7W7</accession>
<dbReference type="AlphaFoldDB" id="A0A7J8M7W7"/>
<comment type="caution">
    <text evidence="1">The sequence shown here is derived from an EMBL/GenBank/DDBJ whole genome shotgun (WGS) entry which is preliminary data.</text>
</comment>
<keyword evidence="2" id="KW-1185">Reference proteome</keyword>
<organism evidence="1 2">
    <name type="scientific">Gossypium lobatum</name>
    <dbReference type="NCBI Taxonomy" id="34289"/>
    <lineage>
        <taxon>Eukaryota</taxon>
        <taxon>Viridiplantae</taxon>
        <taxon>Streptophyta</taxon>
        <taxon>Embryophyta</taxon>
        <taxon>Tracheophyta</taxon>
        <taxon>Spermatophyta</taxon>
        <taxon>Magnoliopsida</taxon>
        <taxon>eudicotyledons</taxon>
        <taxon>Gunneridae</taxon>
        <taxon>Pentapetalae</taxon>
        <taxon>rosids</taxon>
        <taxon>malvids</taxon>
        <taxon>Malvales</taxon>
        <taxon>Malvaceae</taxon>
        <taxon>Malvoideae</taxon>
        <taxon>Gossypium</taxon>
    </lineage>
</organism>
<gene>
    <name evidence="1" type="ORF">Golob_017678</name>
</gene>